<accession>A0A1G2R742</accession>
<dbReference type="GO" id="GO:0003735">
    <property type="term" value="F:structural constituent of ribosome"/>
    <property type="evidence" value="ECO:0007669"/>
    <property type="project" value="InterPro"/>
</dbReference>
<dbReference type="InterPro" id="IPR001854">
    <property type="entry name" value="Ribosomal_uL29"/>
</dbReference>
<dbReference type="GO" id="GO:0006412">
    <property type="term" value="P:translation"/>
    <property type="evidence" value="ECO:0007669"/>
    <property type="project" value="UniProtKB-UniRule"/>
</dbReference>
<sequence>MKMTDLQKKSREDLEKMLAEQKGKMQQFRFDVAAGKNASVKELRTGRKNIAQILTAMRMISK</sequence>
<dbReference type="AlphaFoldDB" id="A0A1G2R742"/>
<evidence type="ECO:0000313" key="7">
    <source>
        <dbReference type="Proteomes" id="UP000178092"/>
    </source>
</evidence>
<comment type="similarity">
    <text evidence="1 5">Belongs to the universal ribosomal protein uL29 family.</text>
</comment>
<gene>
    <name evidence="5" type="primary">rpmC</name>
    <name evidence="6" type="ORF">A3C04_04525</name>
</gene>
<evidence type="ECO:0000256" key="1">
    <source>
        <dbReference type="ARBA" id="ARBA00009254"/>
    </source>
</evidence>
<dbReference type="InterPro" id="IPR036049">
    <property type="entry name" value="Ribosomal_uL29_sf"/>
</dbReference>
<dbReference type="GO" id="GO:0005840">
    <property type="term" value="C:ribosome"/>
    <property type="evidence" value="ECO:0007669"/>
    <property type="project" value="UniProtKB-KW"/>
</dbReference>
<dbReference type="EMBL" id="MHTV01000001">
    <property type="protein sequence ID" value="OHA67911.1"/>
    <property type="molecule type" value="Genomic_DNA"/>
</dbReference>
<evidence type="ECO:0000256" key="4">
    <source>
        <dbReference type="ARBA" id="ARBA00035204"/>
    </source>
</evidence>
<evidence type="ECO:0000256" key="5">
    <source>
        <dbReference type="HAMAP-Rule" id="MF_00374"/>
    </source>
</evidence>
<organism evidence="6 7">
    <name type="scientific">Candidatus Wildermuthbacteria bacterium RIFCSPHIGHO2_02_FULL_45_25</name>
    <dbReference type="NCBI Taxonomy" id="1802450"/>
    <lineage>
        <taxon>Bacteria</taxon>
        <taxon>Candidatus Wildermuthiibacteriota</taxon>
    </lineage>
</organism>
<dbReference type="SUPFAM" id="SSF46561">
    <property type="entry name" value="Ribosomal protein L29 (L29p)"/>
    <property type="match status" value="1"/>
</dbReference>
<proteinExistence type="inferred from homology"/>
<dbReference type="NCBIfam" id="TIGR00012">
    <property type="entry name" value="L29"/>
    <property type="match status" value="1"/>
</dbReference>
<keyword evidence="3 5" id="KW-0687">Ribonucleoprotein</keyword>
<dbReference type="Gene3D" id="1.10.287.310">
    <property type="match status" value="1"/>
</dbReference>
<keyword evidence="2 5" id="KW-0689">Ribosomal protein</keyword>
<evidence type="ECO:0000313" key="6">
    <source>
        <dbReference type="EMBL" id="OHA67911.1"/>
    </source>
</evidence>
<reference evidence="6 7" key="1">
    <citation type="journal article" date="2016" name="Nat. Commun.">
        <title>Thousands of microbial genomes shed light on interconnected biogeochemical processes in an aquifer system.</title>
        <authorList>
            <person name="Anantharaman K."/>
            <person name="Brown C.T."/>
            <person name="Hug L.A."/>
            <person name="Sharon I."/>
            <person name="Castelle C.J."/>
            <person name="Probst A.J."/>
            <person name="Thomas B.C."/>
            <person name="Singh A."/>
            <person name="Wilkins M.J."/>
            <person name="Karaoz U."/>
            <person name="Brodie E.L."/>
            <person name="Williams K.H."/>
            <person name="Hubbard S.S."/>
            <person name="Banfield J.F."/>
        </authorList>
    </citation>
    <scope>NUCLEOTIDE SEQUENCE [LARGE SCALE GENOMIC DNA]</scope>
</reference>
<comment type="caution">
    <text evidence="6">The sequence shown here is derived from an EMBL/GenBank/DDBJ whole genome shotgun (WGS) entry which is preliminary data.</text>
</comment>
<name>A0A1G2R742_9BACT</name>
<dbReference type="Pfam" id="PF00831">
    <property type="entry name" value="Ribosomal_L29"/>
    <property type="match status" value="1"/>
</dbReference>
<dbReference type="HAMAP" id="MF_00374">
    <property type="entry name" value="Ribosomal_uL29"/>
    <property type="match status" value="1"/>
</dbReference>
<evidence type="ECO:0000256" key="2">
    <source>
        <dbReference type="ARBA" id="ARBA00022980"/>
    </source>
</evidence>
<evidence type="ECO:0000256" key="3">
    <source>
        <dbReference type="ARBA" id="ARBA00023274"/>
    </source>
</evidence>
<dbReference type="GO" id="GO:1990904">
    <property type="term" value="C:ribonucleoprotein complex"/>
    <property type="evidence" value="ECO:0007669"/>
    <property type="project" value="UniProtKB-KW"/>
</dbReference>
<dbReference type="Proteomes" id="UP000178092">
    <property type="component" value="Unassembled WGS sequence"/>
</dbReference>
<protein>
    <recommendedName>
        <fullName evidence="4 5">Large ribosomal subunit protein uL29</fullName>
    </recommendedName>
</protein>